<dbReference type="PANTHER" id="PTHR11081">
    <property type="entry name" value="FLAP ENDONUCLEASE FAMILY MEMBER"/>
    <property type="match status" value="1"/>
</dbReference>
<dbReference type="InterPro" id="IPR006085">
    <property type="entry name" value="XPG_DNA_repair_N"/>
</dbReference>
<feature type="domain" description="Post-transcriptional regulator MKT1 N-terminal" evidence="5">
    <location>
        <begin position="308"/>
        <end position="396"/>
    </location>
</feature>
<keyword evidence="1" id="KW-0810">Translation regulation</keyword>
<dbReference type="EMBL" id="KE560949">
    <property type="protein sequence ID" value="EPZ34511.1"/>
    <property type="molecule type" value="Genomic_DNA"/>
</dbReference>
<dbReference type="GO" id="GO:0006417">
    <property type="term" value="P:regulation of translation"/>
    <property type="evidence" value="ECO:0007669"/>
    <property type="project" value="UniProtKB-KW"/>
</dbReference>
<dbReference type="OMA" id="RFYQTKV"/>
<evidence type="ECO:0000256" key="1">
    <source>
        <dbReference type="ARBA" id="ARBA00022845"/>
    </source>
</evidence>
<accession>A0A075B108</accession>
<evidence type="ECO:0000259" key="3">
    <source>
        <dbReference type="Pfam" id="PF00752"/>
    </source>
</evidence>
<evidence type="ECO:0000256" key="2">
    <source>
        <dbReference type="ARBA" id="ARBA00024023"/>
    </source>
</evidence>
<dbReference type="Gene3D" id="3.40.50.1010">
    <property type="entry name" value="5'-nuclease"/>
    <property type="match status" value="1"/>
</dbReference>
<dbReference type="Pfam" id="PF12247">
    <property type="entry name" value="MKT1_N"/>
    <property type="match status" value="1"/>
</dbReference>
<keyword evidence="7" id="KW-1185">Reference proteome</keyword>
<dbReference type="GO" id="GO:0004518">
    <property type="term" value="F:nuclease activity"/>
    <property type="evidence" value="ECO:0007669"/>
    <property type="project" value="InterPro"/>
</dbReference>
<proteinExistence type="inferred from homology"/>
<evidence type="ECO:0000313" key="6">
    <source>
        <dbReference type="EMBL" id="EPZ34511.1"/>
    </source>
</evidence>
<dbReference type="AlphaFoldDB" id="A0A075B108"/>
<evidence type="ECO:0000259" key="5">
    <source>
        <dbReference type="Pfam" id="PF12247"/>
    </source>
</evidence>
<dbReference type="InterPro" id="IPR022039">
    <property type="entry name" value="MKT1_C"/>
</dbReference>
<comment type="similarity">
    <text evidence="2">Belongs to the XPG/RAD2 endonuclease family.</text>
</comment>
<feature type="domain" description="Post-transcriptional regulator MKT1 C-terminal" evidence="4">
    <location>
        <begin position="479"/>
        <end position="703"/>
    </location>
</feature>
<protein>
    <submittedName>
        <fullName evidence="6">Temperature dependent protein affecting M2 dsRNA replication domain-containing protein</fullName>
    </submittedName>
</protein>
<dbReference type="PANTHER" id="PTHR11081:SF32">
    <property type="entry name" value="POST-TRANSCRIPTIONAL REGULATOR MKT1"/>
    <property type="match status" value="1"/>
</dbReference>
<dbReference type="InterPro" id="IPR029060">
    <property type="entry name" value="PIN-like_dom_sf"/>
</dbReference>
<organism evidence="6 7">
    <name type="scientific">Rozella allomycis (strain CSF55)</name>
    <dbReference type="NCBI Taxonomy" id="988480"/>
    <lineage>
        <taxon>Eukaryota</taxon>
        <taxon>Fungi</taxon>
        <taxon>Fungi incertae sedis</taxon>
        <taxon>Cryptomycota</taxon>
        <taxon>Cryptomycota incertae sedis</taxon>
        <taxon>Rozella</taxon>
    </lineage>
</organism>
<dbReference type="OrthoDB" id="17262at2759"/>
<evidence type="ECO:0000259" key="4">
    <source>
        <dbReference type="Pfam" id="PF12246"/>
    </source>
</evidence>
<sequence length="712" mass="82266">MPVHHLDFFLAEIRVIHNDKLSSIEGIRLGIDAQYWLRRIVGREAYHTMMGGAPWDFRAHIEKEINILKKLKITPVFVFPGLSLCVKGSKPKFPNDKERMEKREAAWNLYENGEVDKALNLFSSTSNGQSNEMMMQHLMLILRELNVEFMRAPYSSLAQLAYFASSEINYVHLVFAPSDILLYQVERVIIALDCDKDVCNWVDKEQLLHEIQLDEDQFLDFCLLAGYEDCPTFPPFAETPGSFNIKSVFEIFKQYGSGSYIISSYYDHPKVKEINYGDIFARSKCYVKHHLIMDENASVQPLDMDTSPSDLHEIIGSQLPQVVYFLLSLGYLSPHTINGLLSGNFMEYRPLCGGNTKEYKNFLRDHIATYTQTLNYLTHTLHGYFRNSKVNVSYWFDYEHKLKVPLEHNFSPSLYESLNWIVPHDFRHFIHQLNQNKTDLFACLRFLRISPESGYRTRGLLSNSPLTTKDEVLASIFWRFLELRNFIDTEHILTFNGTALSTLETLHQEEILLAVELMKSKLLHGRPFSNEILELESKEDVYIRLISRACCLLHPISKLDSQWNGKVDRYLLPFVSCINSLKSSFRGLMDAILVSLAYHDHLELTPTQFHDILTSMPFSIQSSSALGCLCSRFLQLYKLESGPKIFKTLSSEYTGWGNVAMDLKVCMEFFDQVTAVVKFIYQNFRGIPEAVYNEFSEANDWLQGPKKLLLNI</sequence>
<dbReference type="Pfam" id="PF00752">
    <property type="entry name" value="XPG_N"/>
    <property type="match status" value="1"/>
</dbReference>
<dbReference type="GO" id="GO:0003730">
    <property type="term" value="F:mRNA 3'-UTR binding"/>
    <property type="evidence" value="ECO:0007669"/>
    <property type="project" value="TreeGrafter"/>
</dbReference>
<dbReference type="STRING" id="988480.A0A075B108"/>
<dbReference type="HOGENOM" id="CLU_378548_0_0_1"/>
<dbReference type="CDD" id="cd09902">
    <property type="entry name" value="H3TH_MKT1"/>
    <property type="match status" value="1"/>
</dbReference>
<dbReference type="PRINTS" id="PR00853">
    <property type="entry name" value="XPGRADSUPER"/>
</dbReference>
<dbReference type="InterPro" id="IPR037314">
    <property type="entry name" value="MKT1_H3TH"/>
</dbReference>
<reference evidence="6 7" key="1">
    <citation type="journal article" date="2013" name="Curr. Biol.">
        <title>Shared signatures of parasitism and phylogenomics unite Cryptomycota and microsporidia.</title>
        <authorList>
            <person name="James T.Y."/>
            <person name="Pelin A."/>
            <person name="Bonen L."/>
            <person name="Ahrendt S."/>
            <person name="Sain D."/>
            <person name="Corradi N."/>
            <person name="Stajich J.E."/>
        </authorList>
    </citation>
    <scope>NUCLEOTIDE SEQUENCE [LARGE SCALE GENOMIC DNA]</scope>
    <source>
        <strain evidence="6 7">CSF55</strain>
    </source>
</reference>
<evidence type="ECO:0000313" key="7">
    <source>
        <dbReference type="Proteomes" id="UP000030755"/>
    </source>
</evidence>
<dbReference type="SUPFAM" id="SSF88723">
    <property type="entry name" value="PIN domain-like"/>
    <property type="match status" value="1"/>
</dbReference>
<dbReference type="CDD" id="cd09858">
    <property type="entry name" value="PIN_MKT1"/>
    <property type="match status" value="1"/>
</dbReference>
<gene>
    <name evidence="6" type="ORF">O9G_002084</name>
</gene>
<dbReference type="InterPro" id="IPR022040">
    <property type="entry name" value="MKT1_N"/>
</dbReference>
<dbReference type="Proteomes" id="UP000030755">
    <property type="component" value="Unassembled WGS sequence"/>
</dbReference>
<feature type="domain" description="XPG N-terminal" evidence="3">
    <location>
        <begin position="1"/>
        <end position="89"/>
    </location>
</feature>
<name>A0A075B108_ROZAC</name>
<dbReference type="InterPro" id="IPR006084">
    <property type="entry name" value="XPG/Rad2"/>
</dbReference>
<dbReference type="Pfam" id="PF12246">
    <property type="entry name" value="MKT1_C"/>
    <property type="match status" value="1"/>
</dbReference>